<dbReference type="AlphaFoldDB" id="A0A329UH99"/>
<gene>
    <name evidence="1" type="ORF">C4N23_08515</name>
</gene>
<proteinExistence type="predicted"/>
<keyword evidence="2" id="KW-1185">Reference proteome</keyword>
<dbReference type="EMBL" id="PRLC01000011">
    <property type="protein sequence ID" value="RAW60433.1"/>
    <property type="molecule type" value="Genomic_DNA"/>
</dbReference>
<sequence>MNDKKSFPGSKRNLCHILFDMRAILERYYTNYEECVNIRPEMTAHGRMGPGVDLKRRFLV</sequence>
<protein>
    <submittedName>
        <fullName evidence="1">Uncharacterized protein</fullName>
    </submittedName>
</protein>
<reference evidence="1 2" key="1">
    <citation type="submission" date="2018-02" db="EMBL/GenBank/DDBJ databases">
        <title>Complete genome sequencing of Faecalibacterium prausnitzii strains isolated from the human gut.</title>
        <authorList>
            <person name="Fitzgerald B.C."/>
            <person name="Shkoporov A.N."/>
            <person name="Ross P.R."/>
            <person name="Hill C."/>
        </authorList>
    </citation>
    <scope>NUCLEOTIDE SEQUENCE [LARGE SCALE GENOMIC DNA]</scope>
    <source>
        <strain evidence="1 2">APC922/41-1</strain>
    </source>
</reference>
<comment type="caution">
    <text evidence="1">The sequence shown here is derived from an EMBL/GenBank/DDBJ whole genome shotgun (WGS) entry which is preliminary data.</text>
</comment>
<evidence type="ECO:0000313" key="1">
    <source>
        <dbReference type="EMBL" id="RAW60433.1"/>
    </source>
</evidence>
<evidence type="ECO:0000313" key="2">
    <source>
        <dbReference type="Proteomes" id="UP000250429"/>
    </source>
</evidence>
<accession>A0A329UH99</accession>
<dbReference type="Proteomes" id="UP000250429">
    <property type="component" value="Unassembled WGS sequence"/>
</dbReference>
<name>A0A329UH99_9FIRM</name>
<organism evidence="1 2">
    <name type="scientific">Faecalibacterium hattorii</name>
    <dbReference type="NCBI Taxonomy" id="2935520"/>
    <lineage>
        <taxon>Bacteria</taxon>
        <taxon>Bacillati</taxon>
        <taxon>Bacillota</taxon>
        <taxon>Clostridia</taxon>
        <taxon>Eubacteriales</taxon>
        <taxon>Oscillospiraceae</taxon>
        <taxon>Faecalibacterium</taxon>
    </lineage>
</organism>